<comment type="caution">
    <text evidence="1">The sequence shown here is derived from an EMBL/GenBank/DDBJ whole genome shotgun (WGS) entry which is preliminary data.</text>
</comment>
<evidence type="ECO:0000313" key="2">
    <source>
        <dbReference type="Proteomes" id="UP000430120"/>
    </source>
</evidence>
<keyword evidence="2" id="KW-1185">Reference proteome</keyword>
<dbReference type="Pfam" id="PF11162">
    <property type="entry name" value="DUF2946"/>
    <property type="match status" value="1"/>
</dbReference>
<gene>
    <name evidence="1" type="ORF">F7Q92_08735</name>
</gene>
<dbReference type="EMBL" id="VZPB01000016">
    <property type="protein sequence ID" value="KAB0583241.1"/>
    <property type="molecule type" value="Genomic_DNA"/>
</dbReference>
<proteinExistence type="predicted"/>
<reference evidence="1 2" key="1">
    <citation type="submission" date="2019-09" db="EMBL/GenBank/DDBJ databases">
        <title>Draft genome sequences of 48 bacterial type strains from the CCUG.</title>
        <authorList>
            <person name="Tunovic T."/>
            <person name="Pineiro-Iglesias B."/>
            <person name="Unosson C."/>
            <person name="Inganas E."/>
            <person name="Ohlen M."/>
            <person name="Cardew S."/>
            <person name="Jensie-Markopoulos S."/>
            <person name="Salva-Serra F."/>
            <person name="Jaen-Luchoro D."/>
            <person name="Karlsson R."/>
            <person name="Svensson-Stadler L."/>
            <person name="Chun J."/>
            <person name="Moore E."/>
        </authorList>
    </citation>
    <scope>NUCLEOTIDE SEQUENCE [LARGE SCALE GENOMIC DNA]</scope>
    <source>
        <strain evidence="1 2">CCUG 30977</strain>
    </source>
</reference>
<dbReference type="InterPro" id="IPR021333">
    <property type="entry name" value="DUF2946"/>
</dbReference>
<accession>A0A643FDG9</accession>
<dbReference type="AlphaFoldDB" id="A0A643FDG9"/>
<sequence length="129" mass="13447">MLSLLRHRCRRLSWVAFLAIFGLVFAPTISHAVALAASGGAWTDICSTQAEAPRGDLSAPADRRLPVAGDHFQHCPLCGLGASPVLPPDAATPMTPSGLREGLPTLAGSSPQPLFAWASAQPRAPPAFL</sequence>
<protein>
    <submittedName>
        <fullName evidence="1">DUF2946 domain-containing protein</fullName>
    </submittedName>
</protein>
<dbReference type="Proteomes" id="UP000430120">
    <property type="component" value="Unassembled WGS sequence"/>
</dbReference>
<dbReference type="OrthoDB" id="8856151at2"/>
<name>A0A643FDG9_IDEDE</name>
<dbReference type="RefSeq" id="WP_151123765.1">
    <property type="nucleotide sequence ID" value="NZ_CP088081.1"/>
</dbReference>
<organism evidence="1 2">
    <name type="scientific">Ideonella dechloratans</name>
    <dbReference type="NCBI Taxonomy" id="36863"/>
    <lineage>
        <taxon>Bacteria</taxon>
        <taxon>Pseudomonadati</taxon>
        <taxon>Pseudomonadota</taxon>
        <taxon>Betaproteobacteria</taxon>
        <taxon>Burkholderiales</taxon>
        <taxon>Sphaerotilaceae</taxon>
        <taxon>Ideonella</taxon>
    </lineage>
</organism>
<evidence type="ECO:0000313" key="1">
    <source>
        <dbReference type="EMBL" id="KAB0583241.1"/>
    </source>
</evidence>